<dbReference type="Proteomes" id="UP001627154">
    <property type="component" value="Unassembled WGS sequence"/>
</dbReference>
<reference evidence="1 2" key="1">
    <citation type="journal article" date="2024" name="bioRxiv">
        <title>A reference genome for Trichogramma kaykai: A tiny desert-dwelling parasitoid wasp with competing sex-ratio distorters.</title>
        <authorList>
            <person name="Culotta J."/>
            <person name="Lindsey A.R."/>
        </authorList>
    </citation>
    <scope>NUCLEOTIDE SEQUENCE [LARGE SCALE GENOMIC DNA]</scope>
    <source>
        <strain evidence="1 2">KSX58</strain>
    </source>
</reference>
<gene>
    <name evidence="1" type="ORF">TKK_001671</name>
</gene>
<keyword evidence="2" id="KW-1185">Reference proteome</keyword>
<evidence type="ECO:0000313" key="2">
    <source>
        <dbReference type="Proteomes" id="UP001627154"/>
    </source>
</evidence>
<sequence>MYTDSWWKSASAYISVHTSTRHAGINIPSLELVRHRVYAYMYTRSHTYMCVPVRLHIYTEPSRNYAHGCSLLMVVSRWRWWRRKRLGTSFSTLFGNARDSLLSLIMRASRGKAGP</sequence>
<accession>A0ABD2XMI4</accession>
<comment type="caution">
    <text evidence="1">The sequence shown here is derived from an EMBL/GenBank/DDBJ whole genome shotgun (WGS) entry which is preliminary data.</text>
</comment>
<name>A0ABD2XMI4_9HYME</name>
<organism evidence="1 2">
    <name type="scientific">Trichogramma kaykai</name>
    <dbReference type="NCBI Taxonomy" id="54128"/>
    <lineage>
        <taxon>Eukaryota</taxon>
        <taxon>Metazoa</taxon>
        <taxon>Ecdysozoa</taxon>
        <taxon>Arthropoda</taxon>
        <taxon>Hexapoda</taxon>
        <taxon>Insecta</taxon>
        <taxon>Pterygota</taxon>
        <taxon>Neoptera</taxon>
        <taxon>Endopterygota</taxon>
        <taxon>Hymenoptera</taxon>
        <taxon>Apocrita</taxon>
        <taxon>Proctotrupomorpha</taxon>
        <taxon>Chalcidoidea</taxon>
        <taxon>Trichogrammatidae</taxon>
        <taxon>Trichogramma</taxon>
    </lineage>
</organism>
<proteinExistence type="predicted"/>
<dbReference type="AlphaFoldDB" id="A0ABD2XMI4"/>
<protein>
    <submittedName>
        <fullName evidence="1">Uncharacterized protein</fullName>
    </submittedName>
</protein>
<dbReference type="EMBL" id="JBJJXI010000019">
    <property type="protein sequence ID" value="KAL3406329.1"/>
    <property type="molecule type" value="Genomic_DNA"/>
</dbReference>
<evidence type="ECO:0000313" key="1">
    <source>
        <dbReference type="EMBL" id="KAL3406329.1"/>
    </source>
</evidence>